<dbReference type="RefSeq" id="WP_205375571.1">
    <property type="nucleotide sequence ID" value="NZ_JAFEJA010000001.1"/>
</dbReference>
<protein>
    <submittedName>
        <fullName evidence="1">DUF3710 domain-containing protein</fullName>
    </submittedName>
</protein>
<evidence type="ECO:0000313" key="1">
    <source>
        <dbReference type="EMBL" id="MBM9621748.1"/>
    </source>
</evidence>
<name>A0ABS2UWQ2_9ACTN</name>
<organism evidence="1 2">
    <name type="scientific">Streptomyces zhihengii</name>
    <dbReference type="NCBI Taxonomy" id="1818004"/>
    <lineage>
        <taxon>Bacteria</taxon>
        <taxon>Bacillati</taxon>
        <taxon>Actinomycetota</taxon>
        <taxon>Actinomycetes</taxon>
        <taxon>Kitasatosporales</taxon>
        <taxon>Streptomycetaceae</taxon>
        <taxon>Streptomyces</taxon>
    </lineage>
</organism>
<proteinExistence type="predicted"/>
<dbReference type="Pfam" id="PF12502">
    <property type="entry name" value="DUF3710"/>
    <property type="match status" value="1"/>
</dbReference>
<reference evidence="1 2" key="1">
    <citation type="journal article" date="2016" name="Arch. Microbiol.">
        <title>Streptomyces zhihengii sp. nov., isolated from rhizospheric soil of Psammosilene tunicoides.</title>
        <authorList>
            <person name="Huang M.J."/>
            <person name="Fei J.J."/>
            <person name="Salam N."/>
            <person name="Kim C.J."/>
            <person name="Hozzein W.N."/>
            <person name="Xiao M."/>
            <person name="Huang H.Q."/>
            <person name="Li W.J."/>
        </authorList>
    </citation>
    <scope>NUCLEOTIDE SEQUENCE [LARGE SCALE GENOMIC DNA]</scope>
    <source>
        <strain evidence="1 2">YIM T102</strain>
    </source>
</reference>
<comment type="caution">
    <text evidence="1">The sequence shown here is derived from an EMBL/GenBank/DDBJ whole genome shotgun (WGS) entry which is preliminary data.</text>
</comment>
<accession>A0ABS2UWQ2</accession>
<gene>
    <name evidence="1" type="ORF">JE024_24045</name>
</gene>
<dbReference type="Proteomes" id="UP000664109">
    <property type="component" value="Unassembled WGS sequence"/>
</dbReference>
<keyword evidence="2" id="KW-1185">Reference proteome</keyword>
<sequence length="322" mass="33172">MGVAGEEAAAVVAQFARDGFVAEESRERAEFGVWDRVTPGRVVLVALQTVLRLRHEDGRDDAAAPPAGGAAGLGGEDHRVLVPALLGDAPAAREAERRGLITLDHVLALLASVVAEESMSEAETGELLAAAEESCAEAPGGAATGRGIDAGPWDEDDAGRPEGGRVIDLGALLVPRVPGVEVHPMRSDDGAVVAVTVVNGRTAVQLQAYRSSPDTSWETIRGQLSRSIGRNGGSVEERAGRAGVELQTVVPVRGKSAGQISRVLGCDGPGWVLRGFVTGAGAKPGSTDAWAYATFEGTVVRASYAPPSRGAAIALRWPPAEA</sequence>
<evidence type="ECO:0000313" key="2">
    <source>
        <dbReference type="Proteomes" id="UP000664109"/>
    </source>
</evidence>
<dbReference type="InterPro" id="IPR022183">
    <property type="entry name" value="DUF3710"/>
</dbReference>
<dbReference type="EMBL" id="JAFEJA010000001">
    <property type="protein sequence ID" value="MBM9621748.1"/>
    <property type="molecule type" value="Genomic_DNA"/>
</dbReference>